<keyword evidence="3" id="KW-1185">Reference proteome</keyword>
<comment type="caution">
    <text evidence="2">The sequence shown here is derived from an EMBL/GenBank/DDBJ whole genome shotgun (WGS) entry which is preliminary data.</text>
</comment>
<accession>A0AAV7CWQ5</accession>
<feature type="signal peptide" evidence="1">
    <location>
        <begin position="1"/>
        <end position="28"/>
    </location>
</feature>
<proteinExistence type="predicted"/>
<name>A0AAV7CWQ5_ENGPU</name>
<dbReference type="Proteomes" id="UP000824782">
    <property type="component" value="Unassembled WGS sequence"/>
</dbReference>
<keyword evidence="1" id="KW-0732">Signal</keyword>
<reference evidence="2" key="1">
    <citation type="thesis" date="2020" institute="ProQuest LLC" country="789 East Eisenhower Parkway, Ann Arbor, MI, USA">
        <title>Comparative Genomics and Chromosome Evolution.</title>
        <authorList>
            <person name="Mudd A.B."/>
        </authorList>
    </citation>
    <scope>NUCLEOTIDE SEQUENCE</scope>
    <source>
        <strain evidence="2">237g6f4</strain>
        <tissue evidence="2">Blood</tissue>
    </source>
</reference>
<evidence type="ECO:0000256" key="1">
    <source>
        <dbReference type="SAM" id="SignalP"/>
    </source>
</evidence>
<dbReference type="AlphaFoldDB" id="A0AAV7CWQ5"/>
<feature type="chain" id="PRO_5043395148" description="Secreted protein" evidence="1">
    <location>
        <begin position="29"/>
        <end position="99"/>
    </location>
</feature>
<evidence type="ECO:0000313" key="2">
    <source>
        <dbReference type="EMBL" id="KAG8588488.1"/>
    </source>
</evidence>
<dbReference type="EMBL" id="WNYA01000002">
    <property type="protein sequence ID" value="KAG8588488.1"/>
    <property type="molecule type" value="Genomic_DNA"/>
</dbReference>
<evidence type="ECO:0008006" key="4">
    <source>
        <dbReference type="Google" id="ProtNLM"/>
    </source>
</evidence>
<evidence type="ECO:0000313" key="3">
    <source>
        <dbReference type="Proteomes" id="UP000824782"/>
    </source>
</evidence>
<organism evidence="2 3">
    <name type="scientific">Engystomops pustulosus</name>
    <name type="common">Tungara frog</name>
    <name type="synonym">Physalaemus pustulosus</name>
    <dbReference type="NCBI Taxonomy" id="76066"/>
    <lineage>
        <taxon>Eukaryota</taxon>
        <taxon>Metazoa</taxon>
        <taxon>Chordata</taxon>
        <taxon>Craniata</taxon>
        <taxon>Vertebrata</taxon>
        <taxon>Euteleostomi</taxon>
        <taxon>Amphibia</taxon>
        <taxon>Batrachia</taxon>
        <taxon>Anura</taxon>
        <taxon>Neobatrachia</taxon>
        <taxon>Hyloidea</taxon>
        <taxon>Leptodactylidae</taxon>
        <taxon>Leiuperinae</taxon>
        <taxon>Engystomops</taxon>
    </lineage>
</organism>
<sequence length="99" mass="10878">MTYRGPTGGSFFLLSISIGLHTCDPVFCHWRSTVQVLLSGYHDSGSAAVTSALLYSTDIVMACVPLVHSRRAAMFFNCSSYYMDDQSSQLNRGCPKDTQ</sequence>
<gene>
    <name evidence="2" type="ORF">GDO81_005997</name>
</gene>
<protein>
    <recommendedName>
        <fullName evidence="4">Secreted protein</fullName>
    </recommendedName>
</protein>